<gene>
    <name evidence="8" type="ORF">Plec18167_002849</name>
</gene>
<evidence type="ECO:0000256" key="3">
    <source>
        <dbReference type="ARBA" id="ARBA00022723"/>
    </source>
</evidence>
<name>A0ABR3Y3L6_9EURO</name>
<sequence>MTQRIPPVPSIQDKQWTHEVVNRLLFTYLPILLTLYIILGAIKRRYFSPLSKYPGPFWASITRWWVVYDAWAKHHERTMLELHRKYGPIVRTTPFEVQIAAPEAPLVIYGHNSKGFSKGPWYTAWSFDKTDDTFNERDNALHSKRRRNVGQAFALTSIIEMENQITKCGETLIKQFARLAREGKSVMLDDWVHWYTFDVIGELAIGKEFGFLKKGSDINDWVLTIDETNELLYWVALVPYMRKWIFNRVTAMLPSVQKQSRAFLKFKSFALGAIRERFDREKSADNRKDMMTWWLDQHNKKPEEWTKAHITVEATAALFAGSDTTAIALRAIFYFLLKNPEKYTKLQREIDEAIAAGRIQPTDVVSFETSNTLPYLLAVTKEAMRLWPSVAFPYQRLTPPEGVEIAGEYFPGNVLVSSNAFVIHRDRSVFGEDADEFLPERWIESSSEKVSYMNKHMFQFGGGSRTCLGKNIATVEMQKIVPTIMMYFKLELKYPEKEWTTMNHNFNTQKDIEVTLEQIRPVPWAE</sequence>
<keyword evidence="3 6" id="KW-0479">Metal-binding</keyword>
<keyword evidence="6" id="KW-0503">Monooxygenase</keyword>
<protein>
    <recommendedName>
        <fullName evidence="10">Cytochrome P450</fullName>
    </recommendedName>
</protein>
<keyword evidence="7" id="KW-0812">Transmembrane</keyword>
<dbReference type="PRINTS" id="PR00463">
    <property type="entry name" value="EP450I"/>
</dbReference>
<keyword evidence="5 6" id="KW-0408">Iron</keyword>
<proteinExistence type="inferred from homology"/>
<keyword evidence="9" id="KW-1185">Reference proteome</keyword>
<comment type="similarity">
    <text evidence="2 6">Belongs to the cytochrome P450 family.</text>
</comment>
<dbReference type="PROSITE" id="PS00086">
    <property type="entry name" value="CYTOCHROME_P450"/>
    <property type="match status" value="1"/>
</dbReference>
<reference evidence="8 9" key="1">
    <citation type="journal article" date="2024" name="IMA Fungus">
        <title>IMA Genome - F19 : A genome assembly and annotation guide to empower mycologists, including annotated draft genome sequences of Ceratocystis pirilliformis, Diaporthe australafricana, Fusarium ophioides, Paecilomyces lecythidis, and Sporothrix stenoceras.</title>
        <authorList>
            <person name="Aylward J."/>
            <person name="Wilson A.M."/>
            <person name="Visagie C.M."/>
            <person name="Spraker J."/>
            <person name="Barnes I."/>
            <person name="Buitendag C."/>
            <person name="Ceriani C."/>
            <person name="Del Mar Angel L."/>
            <person name="du Plessis D."/>
            <person name="Fuchs T."/>
            <person name="Gasser K."/>
            <person name="Kramer D."/>
            <person name="Li W."/>
            <person name="Munsamy K."/>
            <person name="Piso A."/>
            <person name="Price J.L."/>
            <person name="Sonnekus B."/>
            <person name="Thomas C."/>
            <person name="van der Nest A."/>
            <person name="van Dijk A."/>
            <person name="van Heerden A."/>
            <person name="van Vuuren N."/>
            <person name="Yilmaz N."/>
            <person name="Duong T.A."/>
            <person name="van der Merwe N.A."/>
            <person name="Wingfield M.J."/>
            <person name="Wingfield B.D."/>
        </authorList>
    </citation>
    <scope>NUCLEOTIDE SEQUENCE [LARGE SCALE GENOMIC DNA]</scope>
    <source>
        <strain evidence="8 9">CMW 18167</strain>
    </source>
</reference>
<evidence type="ECO:0000256" key="6">
    <source>
        <dbReference type="RuleBase" id="RU000461"/>
    </source>
</evidence>
<organism evidence="8 9">
    <name type="scientific">Paecilomyces lecythidis</name>
    <dbReference type="NCBI Taxonomy" id="3004212"/>
    <lineage>
        <taxon>Eukaryota</taxon>
        <taxon>Fungi</taxon>
        <taxon>Dikarya</taxon>
        <taxon>Ascomycota</taxon>
        <taxon>Pezizomycotina</taxon>
        <taxon>Eurotiomycetes</taxon>
        <taxon>Eurotiomycetidae</taxon>
        <taxon>Eurotiales</taxon>
        <taxon>Thermoascaceae</taxon>
        <taxon>Paecilomyces</taxon>
    </lineage>
</organism>
<keyword evidence="7" id="KW-0472">Membrane</keyword>
<dbReference type="InterPro" id="IPR001128">
    <property type="entry name" value="Cyt_P450"/>
</dbReference>
<evidence type="ECO:0000256" key="1">
    <source>
        <dbReference type="ARBA" id="ARBA00001971"/>
    </source>
</evidence>
<comment type="cofactor">
    <cofactor evidence="1">
        <name>heme</name>
        <dbReference type="ChEBI" id="CHEBI:30413"/>
    </cofactor>
</comment>
<keyword evidence="6" id="KW-0349">Heme</keyword>
<dbReference type="PANTHER" id="PTHR24305:SF232">
    <property type="entry name" value="P450, PUTATIVE (EUROFUNG)-RELATED"/>
    <property type="match status" value="1"/>
</dbReference>
<evidence type="ECO:0000256" key="2">
    <source>
        <dbReference type="ARBA" id="ARBA00010617"/>
    </source>
</evidence>
<dbReference type="EMBL" id="JAVDPF010000006">
    <property type="protein sequence ID" value="KAL1882433.1"/>
    <property type="molecule type" value="Genomic_DNA"/>
</dbReference>
<dbReference type="PANTHER" id="PTHR24305">
    <property type="entry name" value="CYTOCHROME P450"/>
    <property type="match status" value="1"/>
</dbReference>
<evidence type="ECO:0000313" key="9">
    <source>
        <dbReference type="Proteomes" id="UP001583193"/>
    </source>
</evidence>
<accession>A0ABR3Y3L6</accession>
<evidence type="ECO:0000256" key="4">
    <source>
        <dbReference type="ARBA" id="ARBA00023002"/>
    </source>
</evidence>
<dbReference type="CDD" id="cd11060">
    <property type="entry name" value="CYP57A1-like"/>
    <property type="match status" value="1"/>
</dbReference>
<comment type="caution">
    <text evidence="8">The sequence shown here is derived from an EMBL/GenBank/DDBJ whole genome shotgun (WGS) entry which is preliminary data.</text>
</comment>
<dbReference type="SUPFAM" id="SSF48264">
    <property type="entry name" value="Cytochrome P450"/>
    <property type="match status" value="1"/>
</dbReference>
<dbReference type="InterPro" id="IPR050121">
    <property type="entry name" value="Cytochrome_P450_monoxygenase"/>
</dbReference>
<evidence type="ECO:0000313" key="8">
    <source>
        <dbReference type="EMBL" id="KAL1882433.1"/>
    </source>
</evidence>
<dbReference type="Pfam" id="PF00067">
    <property type="entry name" value="p450"/>
    <property type="match status" value="1"/>
</dbReference>
<evidence type="ECO:0000256" key="7">
    <source>
        <dbReference type="SAM" id="Phobius"/>
    </source>
</evidence>
<dbReference type="InterPro" id="IPR036396">
    <property type="entry name" value="Cyt_P450_sf"/>
</dbReference>
<evidence type="ECO:0000256" key="5">
    <source>
        <dbReference type="ARBA" id="ARBA00023004"/>
    </source>
</evidence>
<dbReference type="Gene3D" id="1.10.630.10">
    <property type="entry name" value="Cytochrome P450"/>
    <property type="match status" value="1"/>
</dbReference>
<evidence type="ECO:0008006" key="10">
    <source>
        <dbReference type="Google" id="ProtNLM"/>
    </source>
</evidence>
<dbReference type="Proteomes" id="UP001583193">
    <property type="component" value="Unassembled WGS sequence"/>
</dbReference>
<keyword evidence="7" id="KW-1133">Transmembrane helix</keyword>
<dbReference type="InterPro" id="IPR002401">
    <property type="entry name" value="Cyt_P450_E_grp-I"/>
</dbReference>
<dbReference type="PRINTS" id="PR00385">
    <property type="entry name" value="P450"/>
</dbReference>
<feature type="transmembrane region" description="Helical" evidence="7">
    <location>
        <begin position="20"/>
        <end position="42"/>
    </location>
</feature>
<keyword evidence="4 6" id="KW-0560">Oxidoreductase</keyword>
<dbReference type="InterPro" id="IPR017972">
    <property type="entry name" value="Cyt_P450_CS"/>
</dbReference>